<evidence type="ECO:0000313" key="8">
    <source>
        <dbReference type="EMBL" id="GFG33729.1"/>
    </source>
</evidence>
<dbReference type="OrthoDB" id="10067219at2759"/>
<feature type="region of interest" description="Disordered" evidence="6">
    <location>
        <begin position="240"/>
        <end position="264"/>
    </location>
</feature>
<accession>A0A6L2PMD1</accession>
<evidence type="ECO:0000256" key="2">
    <source>
        <dbReference type="ARBA" id="ARBA00005562"/>
    </source>
</evidence>
<dbReference type="SUPFAM" id="SSF46785">
    <property type="entry name" value="Winged helix' DNA-binding domain"/>
    <property type="match status" value="1"/>
</dbReference>
<feature type="compositionally biased region" description="Polar residues" evidence="6">
    <location>
        <begin position="303"/>
        <end position="315"/>
    </location>
</feature>
<proteinExistence type="inferred from homology"/>
<feature type="domain" description="ETS" evidence="7">
    <location>
        <begin position="82"/>
        <end position="162"/>
    </location>
</feature>
<feature type="region of interest" description="Disordered" evidence="6">
    <location>
        <begin position="180"/>
        <end position="201"/>
    </location>
</feature>
<keyword evidence="3 5" id="KW-0238">DNA-binding</keyword>
<sequence length="352" mass="36902">SSCYGGSSQPAGGGLFQATAIGSARGEAKAHGEEYTKRETGAATPGAGGSSRPPSTSSVTSGCWGGDATSGTTGYQQRRGSLQLWQFLVALLDDPSNNSCIAWTGRGMEFKLVEPEEVARRWGVQKNRPAMNYDKLSRSLRYYYEKGIMQKVAGERYVYKFVCDPDALFNMAAYGGAGSEGSSNSHGFHHQRGGTPATSSGADSMYGDMLAMYSGASGPVGGYNPLHHFQQYLATGAPANNEQGGLFRSPAGTRSSYPQHHPSNINTELQASYARNSAQGLSIDGSMSQKSSYLDGSKASADATLNPNTHNQAADSGTGKLGPGRGSSQDNAAPHKLDAPAFQCLSVDSCVC</sequence>
<feature type="region of interest" description="Disordered" evidence="6">
    <location>
        <begin position="23"/>
        <end position="63"/>
    </location>
</feature>
<dbReference type="PANTHER" id="PTHR11849:SF282">
    <property type="entry name" value="ETV5-RELATED PROTEIN ETS96B"/>
    <property type="match status" value="1"/>
</dbReference>
<dbReference type="GO" id="GO:0005634">
    <property type="term" value="C:nucleus"/>
    <property type="evidence" value="ECO:0007669"/>
    <property type="project" value="UniProtKB-SubCell"/>
</dbReference>
<dbReference type="SMART" id="SM00413">
    <property type="entry name" value="ETS"/>
    <property type="match status" value="1"/>
</dbReference>
<feature type="non-terminal residue" evidence="8">
    <location>
        <position position="1"/>
    </location>
</feature>
<reference evidence="9" key="1">
    <citation type="submission" date="2020-01" db="EMBL/GenBank/DDBJ databases">
        <title>Draft genome sequence of the Termite Coptotermes fromosanus.</title>
        <authorList>
            <person name="Itakura S."/>
            <person name="Yosikawa Y."/>
            <person name="Umezawa K."/>
        </authorList>
    </citation>
    <scope>NUCLEOTIDE SEQUENCE [LARGE SCALE GENOMIC DNA]</scope>
</reference>
<evidence type="ECO:0000256" key="5">
    <source>
        <dbReference type="RuleBase" id="RU004019"/>
    </source>
</evidence>
<keyword evidence="9" id="KW-1185">Reference proteome</keyword>
<evidence type="ECO:0000256" key="1">
    <source>
        <dbReference type="ARBA" id="ARBA00004123"/>
    </source>
</evidence>
<feature type="compositionally biased region" description="Low complexity" evidence="6">
    <location>
        <begin position="41"/>
        <end position="62"/>
    </location>
</feature>
<organism evidence="8 9">
    <name type="scientific">Coptotermes formosanus</name>
    <name type="common">Formosan subterranean termite</name>
    <dbReference type="NCBI Taxonomy" id="36987"/>
    <lineage>
        <taxon>Eukaryota</taxon>
        <taxon>Metazoa</taxon>
        <taxon>Ecdysozoa</taxon>
        <taxon>Arthropoda</taxon>
        <taxon>Hexapoda</taxon>
        <taxon>Insecta</taxon>
        <taxon>Pterygota</taxon>
        <taxon>Neoptera</taxon>
        <taxon>Polyneoptera</taxon>
        <taxon>Dictyoptera</taxon>
        <taxon>Blattodea</taxon>
        <taxon>Blattoidea</taxon>
        <taxon>Termitoidae</taxon>
        <taxon>Rhinotermitidae</taxon>
        <taxon>Coptotermes</taxon>
    </lineage>
</organism>
<evidence type="ECO:0000259" key="7">
    <source>
        <dbReference type="PROSITE" id="PS50061"/>
    </source>
</evidence>
<dbReference type="FunFam" id="1.10.10.10:FF:000121">
    <property type="entry name" value="ETS translocation variant 5"/>
    <property type="match status" value="1"/>
</dbReference>
<feature type="compositionally biased region" description="Polar residues" evidence="6">
    <location>
        <begin position="280"/>
        <end position="294"/>
    </location>
</feature>
<evidence type="ECO:0000256" key="4">
    <source>
        <dbReference type="ARBA" id="ARBA00023242"/>
    </source>
</evidence>
<keyword evidence="4 5" id="KW-0539">Nucleus</keyword>
<feature type="region of interest" description="Disordered" evidence="6">
    <location>
        <begin position="280"/>
        <end position="334"/>
    </location>
</feature>
<dbReference type="InParanoid" id="A0A6L2PMD1"/>
<dbReference type="GO" id="GO:0030154">
    <property type="term" value="P:cell differentiation"/>
    <property type="evidence" value="ECO:0007669"/>
    <property type="project" value="TreeGrafter"/>
</dbReference>
<name>A0A6L2PMD1_COPFO</name>
<dbReference type="InterPro" id="IPR036388">
    <property type="entry name" value="WH-like_DNA-bd_sf"/>
</dbReference>
<dbReference type="Pfam" id="PF00178">
    <property type="entry name" value="Ets"/>
    <property type="match status" value="1"/>
</dbReference>
<dbReference type="Proteomes" id="UP000502823">
    <property type="component" value="Unassembled WGS sequence"/>
</dbReference>
<evidence type="ECO:0000256" key="6">
    <source>
        <dbReference type="SAM" id="MobiDB-lite"/>
    </source>
</evidence>
<dbReference type="PROSITE" id="PS00346">
    <property type="entry name" value="ETS_DOMAIN_2"/>
    <property type="match status" value="1"/>
</dbReference>
<dbReference type="PROSITE" id="PS00345">
    <property type="entry name" value="ETS_DOMAIN_1"/>
    <property type="match status" value="1"/>
</dbReference>
<protein>
    <recommendedName>
        <fullName evidence="7">ETS domain-containing protein</fullName>
    </recommendedName>
</protein>
<comment type="similarity">
    <text evidence="2 5">Belongs to the ETS family.</text>
</comment>
<comment type="subcellular location">
    <subcellularLocation>
        <location evidence="1 5">Nucleus</location>
    </subcellularLocation>
</comment>
<feature type="compositionally biased region" description="Polar residues" evidence="6">
    <location>
        <begin position="252"/>
        <end position="264"/>
    </location>
</feature>
<dbReference type="EMBL" id="BLKM01000452">
    <property type="protein sequence ID" value="GFG33729.1"/>
    <property type="molecule type" value="Genomic_DNA"/>
</dbReference>
<evidence type="ECO:0000256" key="3">
    <source>
        <dbReference type="ARBA" id="ARBA00023125"/>
    </source>
</evidence>
<dbReference type="PROSITE" id="PS50061">
    <property type="entry name" value="ETS_DOMAIN_3"/>
    <property type="match status" value="1"/>
</dbReference>
<dbReference type="PRINTS" id="PR00454">
    <property type="entry name" value="ETSDOMAIN"/>
</dbReference>
<dbReference type="Gene3D" id="1.10.10.10">
    <property type="entry name" value="Winged helix-like DNA-binding domain superfamily/Winged helix DNA-binding domain"/>
    <property type="match status" value="1"/>
</dbReference>
<dbReference type="InterPro" id="IPR046328">
    <property type="entry name" value="ETS_fam"/>
</dbReference>
<dbReference type="InterPro" id="IPR036390">
    <property type="entry name" value="WH_DNA-bd_sf"/>
</dbReference>
<dbReference type="GO" id="GO:0000981">
    <property type="term" value="F:DNA-binding transcription factor activity, RNA polymerase II-specific"/>
    <property type="evidence" value="ECO:0007669"/>
    <property type="project" value="TreeGrafter"/>
</dbReference>
<dbReference type="PANTHER" id="PTHR11849">
    <property type="entry name" value="ETS"/>
    <property type="match status" value="1"/>
</dbReference>
<dbReference type="AlphaFoldDB" id="A0A6L2PMD1"/>
<dbReference type="GO" id="GO:0043565">
    <property type="term" value="F:sequence-specific DNA binding"/>
    <property type="evidence" value="ECO:0007669"/>
    <property type="project" value="InterPro"/>
</dbReference>
<comment type="caution">
    <text evidence="8">The sequence shown here is derived from an EMBL/GenBank/DDBJ whole genome shotgun (WGS) entry which is preliminary data.</text>
</comment>
<evidence type="ECO:0000313" key="9">
    <source>
        <dbReference type="Proteomes" id="UP000502823"/>
    </source>
</evidence>
<gene>
    <name evidence="8" type="ORF">Cfor_12966</name>
</gene>
<feature type="compositionally biased region" description="Basic and acidic residues" evidence="6">
    <location>
        <begin position="26"/>
        <end position="40"/>
    </location>
</feature>
<dbReference type="InterPro" id="IPR000418">
    <property type="entry name" value="Ets_dom"/>
</dbReference>